<evidence type="ECO:0000256" key="2">
    <source>
        <dbReference type="ARBA" id="ARBA00005179"/>
    </source>
</evidence>
<dbReference type="PANTHER" id="PTHR46206">
    <property type="entry name" value="CYTOCHROME P450"/>
    <property type="match status" value="1"/>
</dbReference>
<accession>A0A0A1T5E3</accession>
<evidence type="ECO:0000256" key="4">
    <source>
        <dbReference type="ARBA" id="ARBA00022723"/>
    </source>
</evidence>
<evidence type="ECO:0000256" key="7">
    <source>
        <dbReference type="ARBA" id="ARBA00023033"/>
    </source>
</evidence>
<dbReference type="Gene3D" id="1.10.630.10">
    <property type="entry name" value="Cytochrome P450"/>
    <property type="match status" value="1"/>
</dbReference>
<dbReference type="GO" id="GO:0005506">
    <property type="term" value="F:iron ion binding"/>
    <property type="evidence" value="ECO:0007669"/>
    <property type="project" value="InterPro"/>
</dbReference>
<feature type="chain" id="PRO_5001978899" description="Cytochrome P450" evidence="9">
    <location>
        <begin position="21"/>
        <end position="514"/>
    </location>
</feature>
<evidence type="ECO:0000256" key="8">
    <source>
        <dbReference type="PIRSR" id="PIRSR602403-1"/>
    </source>
</evidence>
<evidence type="ECO:0000256" key="5">
    <source>
        <dbReference type="ARBA" id="ARBA00023002"/>
    </source>
</evidence>
<dbReference type="GO" id="GO:0020037">
    <property type="term" value="F:heme binding"/>
    <property type="evidence" value="ECO:0007669"/>
    <property type="project" value="InterPro"/>
</dbReference>
<dbReference type="AlphaFoldDB" id="A0A0A1T5E3"/>
<dbReference type="SUPFAM" id="SSF48264">
    <property type="entry name" value="Cytochrome P450"/>
    <property type="match status" value="1"/>
</dbReference>
<dbReference type="InterPro" id="IPR001128">
    <property type="entry name" value="Cyt_P450"/>
</dbReference>
<proteinExistence type="inferred from homology"/>
<comment type="similarity">
    <text evidence="3">Belongs to the cytochrome P450 family.</text>
</comment>
<reference evidence="10 11" key="1">
    <citation type="journal article" date="2015" name="Genome Announc.">
        <title>Draft Genome Sequence and Gene Annotation of the Entomopathogenic Fungus Verticillium hemipterigenum.</title>
        <authorList>
            <person name="Horn F."/>
            <person name="Habel A."/>
            <person name="Scharf D.H."/>
            <person name="Dworschak J."/>
            <person name="Brakhage A.A."/>
            <person name="Guthke R."/>
            <person name="Hertweck C."/>
            <person name="Linde J."/>
        </authorList>
    </citation>
    <scope>NUCLEOTIDE SEQUENCE [LARGE SCALE GENOMIC DNA]</scope>
</reference>
<name>A0A0A1T5E3_9HYPO</name>
<evidence type="ECO:0000256" key="9">
    <source>
        <dbReference type="SAM" id="SignalP"/>
    </source>
</evidence>
<dbReference type="InterPro" id="IPR036396">
    <property type="entry name" value="Cyt_P450_sf"/>
</dbReference>
<sequence>MDATTVAGIASLLLAAAVTADYLHDWKNRRALVDIPLILTNSPLHPWIGRQPKDDYDEEMTRAYQKYTKNGKAFATPSFSRSSTVSIFPPQHSQEWRNVSTDRMSWRIRITEEFLLKDVGLDLNWKVAAQTTLICNRSACIPQVQHHVAHAVDVGLEQLNLSGSSDSTKIKVVETVMGLSSELVVALVFCPGFASDTPFAKDIVNFVTQLEERVYHQRKYPVLLRPLFRRFSSITKTLHCTMAALKKILVPEVLRRIEQRRADKGSGSCSVFYMDVMIHLAFKEGHLDYSCSSADLQTATLIAHHLLLICWGMISPTWMFGTIMLFDLWSRTEYIAPLRQELECAVQKTNGIWTFDMFKHAPRFESFTRESLRMNPPSAMTNGRQALQPLPMESLGQTFYPGARIGFLPARWVHRDPDHYLDPMTFDGYRFVDRETGRCDFRDTITPTETWLPFAIGVSTCPGRLIGTRMIQVMVAKILLGYDAKLEDMDGDLLLHEDGFTIPRSDVEASIKVR</sequence>
<dbReference type="GO" id="GO:0004497">
    <property type="term" value="F:monooxygenase activity"/>
    <property type="evidence" value="ECO:0007669"/>
    <property type="project" value="UniProtKB-KW"/>
</dbReference>
<evidence type="ECO:0000256" key="1">
    <source>
        <dbReference type="ARBA" id="ARBA00001971"/>
    </source>
</evidence>
<protein>
    <recommendedName>
        <fullName evidence="12">Cytochrome P450</fullName>
    </recommendedName>
</protein>
<dbReference type="OrthoDB" id="1844152at2759"/>
<dbReference type="EMBL" id="CDHN01000004">
    <property type="protein sequence ID" value="CEJ92386.1"/>
    <property type="molecule type" value="Genomic_DNA"/>
</dbReference>
<comment type="cofactor">
    <cofactor evidence="1 8">
        <name>heme</name>
        <dbReference type="ChEBI" id="CHEBI:30413"/>
    </cofactor>
</comment>
<dbReference type="HOGENOM" id="CLU_022195_8_0_1"/>
<dbReference type="PRINTS" id="PR00465">
    <property type="entry name" value="EP450IV"/>
</dbReference>
<comment type="pathway">
    <text evidence="2">Secondary metabolite biosynthesis.</text>
</comment>
<dbReference type="Pfam" id="PF00067">
    <property type="entry name" value="p450"/>
    <property type="match status" value="1"/>
</dbReference>
<evidence type="ECO:0000256" key="3">
    <source>
        <dbReference type="ARBA" id="ARBA00010617"/>
    </source>
</evidence>
<keyword evidence="8" id="KW-0349">Heme</keyword>
<feature type="signal peptide" evidence="9">
    <location>
        <begin position="1"/>
        <end position="20"/>
    </location>
</feature>
<keyword evidence="6 8" id="KW-0408">Iron</keyword>
<dbReference type="InterPro" id="IPR002403">
    <property type="entry name" value="Cyt_P450_E_grp-IV"/>
</dbReference>
<keyword evidence="5" id="KW-0560">Oxidoreductase</keyword>
<keyword evidence="4 8" id="KW-0479">Metal-binding</keyword>
<dbReference type="Proteomes" id="UP000039046">
    <property type="component" value="Unassembled WGS sequence"/>
</dbReference>
<evidence type="ECO:0000313" key="10">
    <source>
        <dbReference type="EMBL" id="CEJ92386.1"/>
    </source>
</evidence>
<dbReference type="GO" id="GO:0016705">
    <property type="term" value="F:oxidoreductase activity, acting on paired donors, with incorporation or reduction of molecular oxygen"/>
    <property type="evidence" value="ECO:0007669"/>
    <property type="project" value="InterPro"/>
</dbReference>
<keyword evidence="9" id="KW-0732">Signal</keyword>
<keyword evidence="11" id="KW-1185">Reference proteome</keyword>
<evidence type="ECO:0000256" key="6">
    <source>
        <dbReference type="ARBA" id="ARBA00023004"/>
    </source>
</evidence>
<feature type="binding site" description="axial binding residue" evidence="8">
    <location>
        <position position="461"/>
    </location>
    <ligand>
        <name>heme</name>
        <dbReference type="ChEBI" id="CHEBI:30413"/>
    </ligand>
    <ligandPart>
        <name>Fe</name>
        <dbReference type="ChEBI" id="CHEBI:18248"/>
    </ligandPart>
</feature>
<evidence type="ECO:0000313" key="11">
    <source>
        <dbReference type="Proteomes" id="UP000039046"/>
    </source>
</evidence>
<dbReference type="STRING" id="1531966.A0A0A1T5E3"/>
<organism evidence="10 11">
    <name type="scientific">[Torrubiella] hemipterigena</name>
    <dbReference type="NCBI Taxonomy" id="1531966"/>
    <lineage>
        <taxon>Eukaryota</taxon>
        <taxon>Fungi</taxon>
        <taxon>Dikarya</taxon>
        <taxon>Ascomycota</taxon>
        <taxon>Pezizomycotina</taxon>
        <taxon>Sordariomycetes</taxon>
        <taxon>Hypocreomycetidae</taxon>
        <taxon>Hypocreales</taxon>
        <taxon>Clavicipitaceae</taxon>
        <taxon>Clavicipitaceae incertae sedis</taxon>
        <taxon>'Torrubiella' clade</taxon>
    </lineage>
</organism>
<evidence type="ECO:0008006" key="12">
    <source>
        <dbReference type="Google" id="ProtNLM"/>
    </source>
</evidence>
<gene>
    <name evidence="10" type="ORF">VHEMI08041</name>
</gene>
<dbReference type="CDD" id="cd11041">
    <property type="entry name" value="CYP503A1-like"/>
    <property type="match status" value="1"/>
</dbReference>
<keyword evidence="7" id="KW-0503">Monooxygenase</keyword>